<dbReference type="Gene3D" id="3.30.70.270">
    <property type="match status" value="1"/>
</dbReference>
<dbReference type="InterPro" id="IPR003036">
    <property type="entry name" value="Gag_P30"/>
</dbReference>
<dbReference type="InterPro" id="IPR012337">
    <property type="entry name" value="RNaseH-like_sf"/>
</dbReference>
<evidence type="ECO:0000313" key="3">
    <source>
        <dbReference type="Proteomes" id="UP000585614"/>
    </source>
</evidence>
<dbReference type="GO" id="GO:0003676">
    <property type="term" value="F:nucleic acid binding"/>
    <property type="evidence" value="ECO:0007669"/>
    <property type="project" value="InterPro"/>
</dbReference>
<gene>
    <name evidence="2" type="ORF">mRhiFer1_010176</name>
</gene>
<dbReference type="InterPro" id="IPR043128">
    <property type="entry name" value="Rev_trsase/Diguanyl_cyclase"/>
</dbReference>
<dbReference type="SUPFAM" id="SSF53098">
    <property type="entry name" value="Ribonuclease H-like"/>
    <property type="match status" value="1"/>
</dbReference>
<proteinExistence type="predicted"/>
<dbReference type="SUPFAM" id="SSF47943">
    <property type="entry name" value="Retrovirus capsid protein, N-terminal core domain"/>
    <property type="match status" value="1"/>
</dbReference>
<reference evidence="2 3" key="1">
    <citation type="journal article" date="2020" name="Nature">
        <title>Six reference-quality genomes reveal evolution of bat adaptations.</title>
        <authorList>
            <person name="Jebb D."/>
            <person name="Huang Z."/>
            <person name="Pippel M."/>
            <person name="Hughes G.M."/>
            <person name="Lavrichenko K."/>
            <person name="Devanna P."/>
            <person name="Winkler S."/>
            <person name="Jermiin L.S."/>
            <person name="Skirmuntt E.C."/>
            <person name="Katzourakis A."/>
            <person name="Burkitt-Gray L."/>
            <person name="Ray D.A."/>
            <person name="Sullivan K.A.M."/>
            <person name="Roscito J.G."/>
            <person name="Kirilenko B.M."/>
            <person name="Davalos L.M."/>
            <person name="Corthals A.P."/>
            <person name="Power M.L."/>
            <person name="Jones G."/>
            <person name="Ransome R.D."/>
            <person name="Dechmann D.K.N."/>
            <person name="Locatelli A.G."/>
            <person name="Puechmaille S.J."/>
            <person name="Fedrigo O."/>
            <person name="Jarvis E.D."/>
            <person name="Hiller M."/>
            <person name="Vernes S.C."/>
            <person name="Myers E.W."/>
            <person name="Teeling E.C."/>
        </authorList>
    </citation>
    <scope>NUCLEOTIDE SEQUENCE [LARGE SCALE GENOMIC DNA]</scope>
    <source>
        <strain evidence="2">MRhiFer1</strain>
        <tissue evidence="2">Lung</tissue>
    </source>
</reference>
<feature type="domain" description="RNase H type-1" evidence="1">
    <location>
        <begin position="376"/>
        <end position="522"/>
    </location>
</feature>
<dbReference type="GO" id="GO:0004523">
    <property type="term" value="F:RNA-DNA hybrid ribonuclease activity"/>
    <property type="evidence" value="ECO:0007669"/>
    <property type="project" value="InterPro"/>
</dbReference>
<dbReference type="InterPro" id="IPR008919">
    <property type="entry name" value="Retrov_capsid_N"/>
</dbReference>
<dbReference type="InterPro" id="IPR002156">
    <property type="entry name" value="RNaseH_domain"/>
</dbReference>
<sequence length="562" mass="63438">MKSRYHLHVLHSQRITRPQDSQILRLRPNPLSRHPISQALSRRCLILNTNPHWDLLTDLEDWQQLLQTLFNTEESRRIIQGARQWLEEVAPGEVLDAATWATEAAPDARPDWDFNTEAGRGAIRRYQDALLQGLQAGARKPTNMSKTADVTQNGEETPGDFYECLCEAFQVYTLFDPEAPKNQRMIIAAFVAQAAPDIRQKLQKLKGFAGMNITQLLEVTNKAYRNREVVAKREADKRMREKGFKTSATLFGEALVSDLATFPREEHHCTLLQYMDDLLLACATETECQTVTQALLSLLAETSHHLNQGPRWLSNAWLTQYQGLLLKNPRSSLEIVHTLNPATFLPNKDGDPEHDCTEVINEVYATRSDLQDSTHPNPDLTLYTDGSSFLRDGKRNAGYTVTTTDEVLEAGALLLGWSAQRAELWALIRALTLSEGRKVNIYTDSRYAFATVHIHGAIYKERGLLTAEGKTIKNKQEILKLLQAIWLPQQVVIIHCRGHQRDNEPSAVGNRLADTTAISVVMGSLSKLLLVTDTTTTSLPRYTKEELRWAKSEGATRLPQVW</sequence>
<dbReference type="AlphaFoldDB" id="A0A7J7XQY9"/>
<dbReference type="PANTHER" id="PTHR33166">
    <property type="entry name" value="GAG_P30 DOMAIN-CONTAINING PROTEIN"/>
    <property type="match status" value="1"/>
</dbReference>
<dbReference type="Pfam" id="PF02093">
    <property type="entry name" value="Gag_p30"/>
    <property type="match status" value="1"/>
</dbReference>
<accession>A0A7J7XQY9</accession>
<dbReference type="CDD" id="cd09273">
    <property type="entry name" value="RNase_HI_RT_Bel"/>
    <property type="match status" value="1"/>
</dbReference>
<dbReference type="GO" id="GO:0019068">
    <property type="term" value="P:virion assembly"/>
    <property type="evidence" value="ECO:0007669"/>
    <property type="project" value="InterPro"/>
</dbReference>
<protein>
    <recommendedName>
        <fullName evidence="1">RNase H type-1 domain-containing protein</fullName>
    </recommendedName>
</protein>
<organism evidence="2 3">
    <name type="scientific">Rhinolophus ferrumequinum</name>
    <name type="common">Greater horseshoe bat</name>
    <dbReference type="NCBI Taxonomy" id="59479"/>
    <lineage>
        <taxon>Eukaryota</taxon>
        <taxon>Metazoa</taxon>
        <taxon>Chordata</taxon>
        <taxon>Craniata</taxon>
        <taxon>Vertebrata</taxon>
        <taxon>Euteleostomi</taxon>
        <taxon>Mammalia</taxon>
        <taxon>Eutheria</taxon>
        <taxon>Laurasiatheria</taxon>
        <taxon>Chiroptera</taxon>
        <taxon>Yinpterochiroptera</taxon>
        <taxon>Rhinolophoidea</taxon>
        <taxon>Rhinolophidae</taxon>
        <taxon>Rhinolophinae</taxon>
        <taxon>Rhinolophus</taxon>
    </lineage>
</organism>
<dbReference type="Gene3D" id="3.30.420.10">
    <property type="entry name" value="Ribonuclease H-like superfamily/Ribonuclease H"/>
    <property type="match status" value="1"/>
</dbReference>
<dbReference type="InterPro" id="IPR043502">
    <property type="entry name" value="DNA/RNA_pol_sf"/>
</dbReference>
<dbReference type="Proteomes" id="UP000585614">
    <property type="component" value="Unassembled WGS sequence"/>
</dbReference>
<dbReference type="Gene3D" id="1.10.375.10">
    <property type="entry name" value="Human Immunodeficiency Virus Type 1 Capsid Protein"/>
    <property type="match status" value="1"/>
</dbReference>
<evidence type="ECO:0000259" key="1">
    <source>
        <dbReference type="PROSITE" id="PS50879"/>
    </source>
</evidence>
<name>A0A7J7XQY9_RHIFE</name>
<dbReference type="InterPro" id="IPR036397">
    <property type="entry name" value="RNaseH_sf"/>
</dbReference>
<dbReference type="SUPFAM" id="SSF56672">
    <property type="entry name" value="DNA/RNA polymerases"/>
    <property type="match status" value="1"/>
</dbReference>
<dbReference type="EMBL" id="JACAGC010000008">
    <property type="protein sequence ID" value="KAF6351680.1"/>
    <property type="molecule type" value="Genomic_DNA"/>
</dbReference>
<dbReference type="GO" id="GO:0006259">
    <property type="term" value="P:DNA metabolic process"/>
    <property type="evidence" value="ECO:0007669"/>
    <property type="project" value="UniProtKB-ARBA"/>
</dbReference>
<dbReference type="InterPro" id="IPR050462">
    <property type="entry name" value="Retroviral_Gag-Pol_poly"/>
</dbReference>
<dbReference type="PROSITE" id="PS50879">
    <property type="entry name" value="RNASE_H_1"/>
    <property type="match status" value="1"/>
</dbReference>
<comment type="caution">
    <text evidence="2">The sequence shown here is derived from an EMBL/GenBank/DDBJ whole genome shotgun (WGS) entry which is preliminary data.</text>
</comment>
<dbReference type="Pfam" id="PF00075">
    <property type="entry name" value="RNase_H"/>
    <property type="match status" value="1"/>
</dbReference>
<evidence type="ECO:0000313" key="2">
    <source>
        <dbReference type="EMBL" id="KAF6351680.1"/>
    </source>
</evidence>